<gene>
    <name evidence="1" type="ORF">NDU88_002500</name>
</gene>
<sequence>MSKNSSLTGPRQLCSQLNVGSVWTCFSNCTSRIVAKFLFAVEIGSVAKACALDYRLDGSTDSRLFESREDSAEACSVGDFLPDFFNMAKYMLLSASRLLLVLNQHLQRGFRGQQRGVCFFF</sequence>
<dbReference type="EMBL" id="JANPWB010000010">
    <property type="protein sequence ID" value="KAJ1136082.1"/>
    <property type="molecule type" value="Genomic_DNA"/>
</dbReference>
<reference evidence="1" key="1">
    <citation type="journal article" date="2022" name="bioRxiv">
        <title>Sequencing and chromosome-scale assembly of the giantPleurodeles waltlgenome.</title>
        <authorList>
            <person name="Brown T."/>
            <person name="Elewa A."/>
            <person name="Iarovenko S."/>
            <person name="Subramanian E."/>
            <person name="Araus A.J."/>
            <person name="Petzold A."/>
            <person name="Susuki M."/>
            <person name="Suzuki K.-i.T."/>
            <person name="Hayashi T."/>
            <person name="Toyoda A."/>
            <person name="Oliveira C."/>
            <person name="Osipova E."/>
            <person name="Leigh N.D."/>
            <person name="Simon A."/>
            <person name="Yun M.H."/>
        </authorList>
    </citation>
    <scope>NUCLEOTIDE SEQUENCE</scope>
    <source>
        <strain evidence="1">20211129_DDA</strain>
        <tissue evidence="1">Liver</tissue>
    </source>
</reference>
<keyword evidence="2" id="KW-1185">Reference proteome</keyword>
<evidence type="ECO:0000313" key="2">
    <source>
        <dbReference type="Proteomes" id="UP001066276"/>
    </source>
</evidence>
<organism evidence="1 2">
    <name type="scientific">Pleurodeles waltl</name>
    <name type="common">Iberian ribbed newt</name>
    <dbReference type="NCBI Taxonomy" id="8319"/>
    <lineage>
        <taxon>Eukaryota</taxon>
        <taxon>Metazoa</taxon>
        <taxon>Chordata</taxon>
        <taxon>Craniata</taxon>
        <taxon>Vertebrata</taxon>
        <taxon>Euteleostomi</taxon>
        <taxon>Amphibia</taxon>
        <taxon>Batrachia</taxon>
        <taxon>Caudata</taxon>
        <taxon>Salamandroidea</taxon>
        <taxon>Salamandridae</taxon>
        <taxon>Pleurodelinae</taxon>
        <taxon>Pleurodeles</taxon>
    </lineage>
</organism>
<comment type="caution">
    <text evidence="1">The sequence shown here is derived from an EMBL/GenBank/DDBJ whole genome shotgun (WGS) entry which is preliminary data.</text>
</comment>
<evidence type="ECO:0000313" key="1">
    <source>
        <dbReference type="EMBL" id="KAJ1136082.1"/>
    </source>
</evidence>
<proteinExistence type="predicted"/>
<name>A0AAV7QA36_PLEWA</name>
<accession>A0AAV7QA36</accession>
<protein>
    <submittedName>
        <fullName evidence="1">Uncharacterized protein</fullName>
    </submittedName>
</protein>
<dbReference type="Proteomes" id="UP001066276">
    <property type="component" value="Chromosome 6"/>
</dbReference>
<dbReference type="AlphaFoldDB" id="A0AAV7QA36"/>